<keyword evidence="2" id="KW-1185">Reference proteome</keyword>
<sequence length="149" mass="16507">MLSLKFICVIASAFLICSIFTEGAAVNRVSRSNDDFNIPLPFGNINVGKGPDGKRKVGISNGINIDGHGLALVLILVVMECRLLPPINSVQIYRFFYNLIILHLSCKYSATGDDYSDVVISNEDETRSRLIMVEGNMYFHAGKDKKHLI</sequence>
<name>A0A915DD49_9BILA</name>
<evidence type="ECO:0000313" key="3">
    <source>
        <dbReference type="WBParaSite" id="jg17968"/>
    </source>
</evidence>
<proteinExistence type="predicted"/>
<feature type="chain" id="PRO_5037894759" evidence="1">
    <location>
        <begin position="24"/>
        <end position="149"/>
    </location>
</feature>
<accession>A0A915DD49</accession>
<keyword evidence="1" id="KW-0732">Signal</keyword>
<reference evidence="3" key="1">
    <citation type="submission" date="2022-11" db="UniProtKB">
        <authorList>
            <consortium name="WormBaseParasite"/>
        </authorList>
    </citation>
    <scope>IDENTIFICATION</scope>
</reference>
<dbReference type="WBParaSite" id="jg17968">
    <property type="protein sequence ID" value="jg17968"/>
    <property type="gene ID" value="jg17968"/>
</dbReference>
<evidence type="ECO:0000256" key="1">
    <source>
        <dbReference type="SAM" id="SignalP"/>
    </source>
</evidence>
<feature type="signal peptide" evidence="1">
    <location>
        <begin position="1"/>
        <end position="23"/>
    </location>
</feature>
<organism evidence="2 3">
    <name type="scientific">Ditylenchus dipsaci</name>
    <dbReference type="NCBI Taxonomy" id="166011"/>
    <lineage>
        <taxon>Eukaryota</taxon>
        <taxon>Metazoa</taxon>
        <taxon>Ecdysozoa</taxon>
        <taxon>Nematoda</taxon>
        <taxon>Chromadorea</taxon>
        <taxon>Rhabditida</taxon>
        <taxon>Tylenchina</taxon>
        <taxon>Tylenchomorpha</taxon>
        <taxon>Sphaerularioidea</taxon>
        <taxon>Anguinidae</taxon>
        <taxon>Anguininae</taxon>
        <taxon>Ditylenchus</taxon>
    </lineage>
</organism>
<protein>
    <submittedName>
        <fullName evidence="3">Uncharacterized protein</fullName>
    </submittedName>
</protein>
<dbReference type="Proteomes" id="UP000887574">
    <property type="component" value="Unplaced"/>
</dbReference>
<dbReference type="AlphaFoldDB" id="A0A915DD49"/>
<evidence type="ECO:0000313" key="2">
    <source>
        <dbReference type="Proteomes" id="UP000887574"/>
    </source>
</evidence>